<dbReference type="InterPro" id="IPR050823">
    <property type="entry name" value="Plant_Ser_Thr_Prot_Kinase"/>
</dbReference>
<keyword evidence="3" id="KW-0067">ATP-binding</keyword>
<keyword evidence="2" id="KW-0472">Membrane</keyword>
<keyword evidence="3" id="KW-0547">Nucleotide-binding</keyword>
<keyword evidence="2" id="KW-1003">Cell membrane</keyword>
<reference evidence="5" key="1">
    <citation type="submission" date="2022-06" db="EMBL/GenBank/DDBJ databases">
        <title>Uncovering the hologenomic basis of an extraordinary plant invasion.</title>
        <authorList>
            <person name="Bieker V.C."/>
            <person name="Martin M.D."/>
            <person name="Gilbert T."/>
            <person name="Hodgins K."/>
            <person name="Battlay P."/>
            <person name="Petersen B."/>
            <person name="Wilson J."/>
        </authorList>
    </citation>
    <scope>NUCLEOTIDE SEQUENCE</scope>
    <source>
        <strain evidence="5">AA19_3_7</strain>
        <tissue evidence="5">Leaf</tissue>
    </source>
</reference>
<dbReference type="Proteomes" id="UP001206925">
    <property type="component" value="Unassembled WGS sequence"/>
</dbReference>
<sequence length="395" mass="45352">MYSATGEAARLSSLTLTQPCLRFSFEEIEAATENFDDEHVLGEGGFGKVYKGRIRIEETSHVVAIKRLNTISDQDQRRACLPTNPENNIDQASLTNKEIVARDLKVFTFDEIRRATRGFTEEAYLGAWSYGDVYKGLVDKTTNRAMSVVIKSLCWNNRTIKLEKAKLELEILKEFSHPNLVKLIGYCLSDKQLFLVNEVMPNRNFEDHLFSGVIARLPLVTKVKIAVGVARGIVFLRNTRDYVMTYLHWGGTNSMFRLDRRKILLDEDFTPKLSDCEVTKLARGHHPYNIQDDNGLVYGDYYPRFKPFQLQSNLDGFTLILMEVLTGKQLSYDDEVQKMDDMLVQHGKMSIRHIAKLCFEICNEADSELKMLTLLEEYEMYIREAFATTTESCLL</sequence>
<dbReference type="Gene3D" id="3.30.200.20">
    <property type="entry name" value="Phosphorylase Kinase, domain 1"/>
    <property type="match status" value="2"/>
</dbReference>
<feature type="domain" description="Protein kinase" evidence="4">
    <location>
        <begin position="35"/>
        <end position="395"/>
    </location>
</feature>
<evidence type="ECO:0000259" key="4">
    <source>
        <dbReference type="PROSITE" id="PS50011"/>
    </source>
</evidence>
<evidence type="ECO:0000256" key="1">
    <source>
        <dbReference type="ARBA" id="ARBA00004236"/>
    </source>
</evidence>
<dbReference type="SUPFAM" id="SSF56112">
    <property type="entry name" value="Protein kinase-like (PK-like)"/>
    <property type="match status" value="2"/>
</dbReference>
<evidence type="ECO:0000256" key="2">
    <source>
        <dbReference type="ARBA" id="ARBA00022475"/>
    </source>
</evidence>
<dbReference type="InterPro" id="IPR017441">
    <property type="entry name" value="Protein_kinase_ATP_BS"/>
</dbReference>
<evidence type="ECO:0000313" key="5">
    <source>
        <dbReference type="EMBL" id="KAI7754562.1"/>
    </source>
</evidence>
<protein>
    <recommendedName>
        <fullName evidence="4">Protein kinase domain-containing protein</fullName>
    </recommendedName>
</protein>
<evidence type="ECO:0000256" key="3">
    <source>
        <dbReference type="PROSITE-ProRule" id="PRU10141"/>
    </source>
</evidence>
<dbReference type="PROSITE" id="PS00107">
    <property type="entry name" value="PROTEIN_KINASE_ATP"/>
    <property type="match status" value="1"/>
</dbReference>
<dbReference type="InterPro" id="IPR011009">
    <property type="entry name" value="Kinase-like_dom_sf"/>
</dbReference>
<accession>A0AAD5D774</accession>
<comment type="caution">
    <text evidence="5">The sequence shown here is derived from an EMBL/GenBank/DDBJ whole genome shotgun (WGS) entry which is preliminary data.</text>
</comment>
<dbReference type="PROSITE" id="PS50011">
    <property type="entry name" value="PROTEIN_KINASE_DOM"/>
    <property type="match status" value="1"/>
</dbReference>
<dbReference type="Gene3D" id="1.10.510.10">
    <property type="entry name" value="Transferase(Phosphotransferase) domain 1"/>
    <property type="match status" value="1"/>
</dbReference>
<organism evidence="5 6">
    <name type="scientific">Ambrosia artemisiifolia</name>
    <name type="common">Common ragweed</name>
    <dbReference type="NCBI Taxonomy" id="4212"/>
    <lineage>
        <taxon>Eukaryota</taxon>
        <taxon>Viridiplantae</taxon>
        <taxon>Streptophyta</taxon>
        <taxon>Embryophyta</taxon>
        <taxon>Tracheophyta</taxon>
        <taxon>Spermatophyta</taxon>
        <taxon>Magnoliopsida</taxon>
        <taxon>eudicotyledons</taxon>
        <taxon>Gunneridae</taxon>
        <taxon>Pentapetalae</taxon>
        <taxon>asterids</taxon>
        <taxon>campanulids</taxon>
        <taxon>Asterales</taxon>
        <taxon>Asteraceae</taxon>
        <taxon>Asteroideae</taxon>
        <taxon>Heliantheae alliance</taxon>
        <taxon>Heliantheae</taxon>
        <taxon>Ambrosia</taxon>
    </lineage>
</organism>
<feature type="binding site" evidence="3">
    <location>
        <position position="66"/>
    </location>
    <ligand>
        <name>ATP</name>
        <dbReference type="ChEBI" id="CHEBI:30616"/>
    </ligand>
</feature>
<dbReference type="PANTHER" id="PTHR45621">
    <property type="entry name" value="OS01G0588500 PROTEIN-RELATED"/>
    <property type="match status" value="1"/>
</dbReference>
<dbReference type="AlphaFoldDB" id="A0AAD5D774"/>
<keyword evidence="6" id="KW-1185">Reference proteome</keyword>
<dbReference type="Pfam" id="PF07714">
    <property type="entry name" value="PK_Tyr_Ser-Thr"/>
    <property type="match status" value="1"/>
</dbReference>
<dbReference type="InterPro" id="IPR001245">
    <property type="entry name" value="Ser-Thr/Tyr_kinase_cat_dom"/>
</dbReference>
<dbReference type="GO" id="GO:0005886">
    <property type="term" value="C:plasma membrane"/>
    <property type="evidence" value="ECO:0007669"/>
    <property type="project" value="UniProtKB-SubCell"/>
</dbReference>
<gene>
    <name evidence="5" type="ORF">M8C21_013456</name>
</gene>
<dbReference type="GO" id="GO:0004672">
    <property type="term" value="F:protein kinase activity"/>
    <property type="evidence" value="ECO:0007669"/>
    <property type="project" value="InterPro"/>
</dbReference>
<dbReference type="InterPro" id="IPR000719">
    <property type="entry name" value="Prot_kinase_dom"/>
</dbReference>
<dbReference type="GO" id="GO:0005524">
    <property type="term" value="F:ATP binding"/>
    <property type="evidence" value="ECO:0007669"/>
    <property type="project" value="UniProtKB-UniRule"/>
</dbReference>
<dbReference type="EMBL" id="JAMZMK010003049">
    <property type="protein sequence ID" value="KAI7754562.1"/>
    <property type="molecule type" value="Genomic_DNA"/>
</dbReference>
<name>A0AAD5D774_AMBAR</name>
<comment type="subcellular location">
    <subcellularLocation>
        <location evidence="1">Cell membrane</location>
    </subcellularLocation>
</comment>
<evidence type="ECO:0000313" key="6">
    <source>
        <dbReference type="Proteomes" id="UP001206925"/>
    </source>
</evidence>
<proteinExistence type="predicted"/>